<proteinExistence type="predicted"/>
<dbReference type="EMBL" id="JACIJS010000001">
    <property type="protein sequence ID" value="MBB5514366.1"/>
    <property type="molecule type" value="Genomic_DNA"/>
</dbReference>
<dbReference type="Gene3D" id="2.150.10.10">
    <property type="entry name" value="Serralysin-like metalloprotease, C-terminal"/>
    <property type="match status" value="1"/>
</dbReference>
<dbReference type="Proteomes" id="UP000553766">
    <property type="component" value="Unassembled WGS sequence"/>
</dbReference>
<sequence>MLTTLLGEAGNDVLTGDDSNKLYGGAGNDVINFNHGTYDQGQTGIADGGDGDDTLNVRAPAIVPEDFQPDMGGVEVTGGEGADTFNITYQMNTIENEEPEDVMEGRFITVTDFDPAKDNLVIEVEQNADSEDRNATAEMEQVEENGMFKSSIKLTFAATETAGEATNYLTVFSTVPFTLNDIRFIGV</sequence>
<organism evidence="1 2">
    <name type="scientific">Rubricella aquisinus</name>
    <dbReference type="NCBI Taxonomy" id="2028108"/>
    <lineage>
        <taxon>Bacteria</taxon>
        <taxon>Pseudomonadati</taxon>
        <taxon>Pseudomonadota</taxon>
        <taxon>Alphaproteobacteria</taxon>
        <taxon>Rhodobacterales</taxon>
        <taxon>Paracoccaceae</taxon>
        <taxon>Rubricella</taxon>
    </lineage>
</organism>
<accession>A0A840WXF0</accession>
<gene>
    <name evidence="1" type="ORF">FHS89_000364</name>
</gene>
<dbReference type="SUPFAM" id="SSF51120">
    <property type="entry name" value="beta-Roll"/>
    <property type="match status" value="1"/>
</dbReference>
<dbReference type="InterPro" id="IPR011049">
    <property type="entry name" value="Serralysin-like_metalloprot_C"/>
</dbReference>
<evidence type="ECO:0000313" key="1">
    <source>
        <dbReference type="EMBL" id="MBB5514366.1"/>
    </source>
</evidence>
<evidence type="ECO:0000313" key="2">
    <source>
        <dbReference type="Proteomes" id="UP000553766"/>
    </source>
</evidence>
<dbReference type="InterPro" id="IPR001343">
    <property type="entry name" value="Hemolysn_Ca-bd"/>
</dbReference>
<reference evidence="1 2" key="1">
    <citation type="submission" date="2020-08" db="EMBL/GenBank/DDBJ databases">
        <title>Genomic Encyclopedia of Type Strains, Phase IV (KMG-IV): sequencing the most valuable type-strain genomes for metagenomic binning, comparative biology and taxonomic classification.</title>
        <authorList>
            <person name="Goeker M."/>
        </authorList>
    </citation>
    <scope>NUCLEOTIDE SEQUENCE [LARGE SCALE GENOMIC DNA]</scope>
    <source>
        <strain evidence="1 2">DSM 103377</strain>
    </source>
</reference>
<comment type="caution">
    <text evidence="1">The sequence shown here is derived from an EMBL/GenBank/DDBJ whole genome shotgun (WGS) entry which is preliminary data.</text>
</comment>
<dbReference type="GO" id="GO:0005509">
    <property type="term" value="F:calcium ion binding"/>
    <property type="evidence" value="ECO:0007669"/>
    <property type="project" value="InterPro"/>
</dbReference>
<keyword evidence="2" id="KW-1185">Reference proteome</keyword>
<dbReference type="PRINTS" id="PR00313">
    <property type="entry name" value="CABNDNGRPT"/>
</dbReference>
<name>A0A840WXF0_9RHOB</name>
<protein>
    <submittedName>
        <fullName evidence="1">Ca2+-binding RTX toxin-like protein</fullName>
    </submittedName>
</protein>
<dbReference type="AlphaFoldDB" id="A0A840WXF0"/>
<dbReference type="RefSeq" id="WP_184007859.1">
    <property type="nucleotide sequence ID" value="NZ_JACIJS010000001.1"/>
</dbReference>
<dbReference type="Pfam" id="PF00353">
    <property type="entry name" value="HemolysinCabind"/>
    <property type="match status" value="2"/>
</dbReference>